<name>A0A0Q1BZM8_9FLAO</name>
<comment type="caution">
    <text evidence="1">The sequence shown here is derived from an EMBL/GenBank/DDBJ whole genome shotgun (WGS) entry which is preliminary data.</text>
</comment>
<dbReference type="EMBL" id="LCTZ01000002">
    <property type="protein sequence ID" value="KQC30304.1"/>
    <property type="molecule type" value="Genomic_DNA"/>
</dbReference>
<keyword evidence="2" id="KW-1185">Reference proteome</keyword>
<accession>A0A0Q1BZM8</accession>
<dbReference type="STRING" id="346185.AAY42_10760"/>
<dbReference type="PATRIC" id="fig|1547436.3.peg.2222"/>
<evidence type="ECO:0000313" key="2">
    <source>
        <dbReference type="Proteomes" id="UP000050827"/>
    </source>
</evidence>
<dbReference type="Pfam" id="PF20001">
    <property type="entry name" value="DUF6428"/>
    <property type="match status" value="1"/>
</dbReference>
<dbReference type="AlphaFoldDB" id="A0A0Q1BZM8"/>
<dbReference type="OrthoDB" id="66316at2"/>
<dbReference type="RefSeq" id="WP_055395052.1">
    <property type="nucleotide sequence ID" value="NZ_LCTZ01000002.1"/>
</dbReference>
<reference evidence="1 2" key="1">
    <citation type="submission" date="2015-04" db="EMBL/GenBank/DDBJ databases">
        <title>Complete genome of flavobacterium.</title>
        <authorList>
            <person name="Kwon Y.M."/>
            <person name="Kim S.-J."/>
        </authorList>
    </citation>
    <scope>NUCLEOTIDE SEQUENCE [LARGE SCALE GENOMIC DNA]</scope>
    <source>
        <strain evidence="1 2">DK169</strain>
    </source>
</reference>
<gene>
    <name evidence="1" type="ORF">AAY42_10760</name>
</gene>
<evidence type="ECO:0000313" key="1">
    <source>
        <dbReference type="EMBL" id="KQC30304.1"/>
    </source>
</evidence>
<dbReference type="InterPro" id="IPR045534">
    <property type="entry name" value="DUF6428"/>
</dbReference>
<proteinExistence type="predicted"/>
<dbReference type="Proteomes" id="UP000050827">
    <property type="component" value="Unassembled WGS sequence"/>
</dbReference>
<sequence>MNTSEFLSLLKQHQNKSLLFEYTDGKFVGANYHITEIKNIIVDSVDCGAGTDFWKETIVQLWESPTEKDKREFMSAYKALAILNKVDGIKPMVRDAEIKFEYSNSAFHTAQLFVNDYAMDEQALVIKLSVEKTDCKAKETCGITDTSKETINQPAACCTPESGCC</sequence>
<protein>
    <submittedName>
        <fullName evidence="1">Uncharacterized protein</fullName>
    </submittedName>
</protein>
<organism evidence="1 2">
    <name type="scientific">Flagellimonas eckloniae</name>
    <dbReference type="NCBI Taxonomy" id="346185"/>
    <lineage>
        <taxon>Bacteria</taxon>
        <taxon>Pseudomonadati</taxon>
        <taxon>Bacteroidota</taxon>
        <taxon>Flavobacteriia</taxon>
        <taxon>Flavobacteriales</taxon>
        <taxon>Flavobacteriaceae</taxon>
        <taxon>Flagellimonas</taxon>
    </lineage>
</organism>